<dbReference type="Proteomes" id="UP000235387">
    <property type="component" value="Unassembled WGS sequence"/>
</dbReference>
<keyword evidence="1" id="KW-0472">Membrane</keyword>
<dbReference type="InterPro" id="IPR012902">
    <property type="entry name" value="N_methyl_site"/>
</dbReference>
<evidence type="ECO:0000313" key="2">
    <source>
        <dbReference type="EMBL" id="PMN89174.1"/>
    </source>
</evidence>
<dbReference type="Gene3D" id="3.30.700.10">
    <property type="entry name" value="Glycoprotein, Type 4 Pilin"/>
    <property type="match status" value="1"/>
</dbReference>
<dbReference type="NCBIfam" id="TIGR02532">
    <property type="entry name" value="IV_pilin_GFxxxE"/>
    <property type="match status" value="1"/>
</dbReference>
<dbReference type="GO" id="GO:0043683">
    <property type="term" value="P:type IV pilus assembly"/>
    <property type="evidence" value="ECO:0007669"/>
    <property type="project" value="InterPro"/>
</dbReference>
<sequence length="158" mass="17437">MPLESIKNYCIAKIKMVRGIKTLQLGMTLIEILVAIAIIGALTSIAVPAFSNYLIQAERSRVQTDLYQLQVWVEQQYTATSAYPSKIECTRCQVSEEYTFSIDNSGAGNDVYKIKATPKSTSNQKNDTDCYTMIINAVSEQSNASKDGTALDSSKCWA</sequence>
<dbReference type="RefSeq" id="WP_102318949.1">
    <property type="nucleotide sequence ID" value="NZ_MCYQ01000036.1"/>
</dbReference>
<evidence type="ECO:0000256" key="1">
    <source>
        <dbReference type="SAM" id="Phobius"/>
    </source>
</evidence>
<dbReference type="AlphaFoldDB" id="A0A2N7L675"/>
<gene>
    <name evidence="2" type="ORF">BCT23_23545</name>
</gene>
<reference evidence="3" key="1">
    <citation type="submission" date="2016-07" db="EMBL/GenBank/DDBJ databases">
        <title>Nontailed viruses are major unrecognized killers of bacteria in the ocean.</title>
        <authorList>
            <person name="Kauffman K."/>
            <person name="Hussain F."/>
            <person name="Yang J."/>
            <person name="Arevalo P."/>
            <person name="Brown J."/>
            <person name="Cutler M."/>
            <person name="Kelly L."/>
            <person name="Polz M.F."/>
        </authorList>
    </citation>
    <scope>NUCLEOTIDE SEQUENCE [LARGE SCALE GENOMIC DNA]</scope>
    <source>
        <strain evidence="3">10N.261.45.A10</strain>
    </source>
</reference>
<keyword evidence="1" id="KW-1133">Transmembrane helix</keyword>
<comment type="caution">
    <text evidence="2">The sequence shown here is derived from an EMBL/GenBank/DDBJ whole genome shotgun (WGS) entry which is preliminary data.</text>
</comment>
<accession>A0A2N7L675</accession>
<keyword evidence="1" id="KW-0812">Transmembrane</keyword>
<proteinExistence type="predicted"/>
<feature type="transmembrane region" description="Helical" evidence="1">
    <location>
        <begin position="32"/>
        <end position="55"/>
    </location>
</feature>
<dbReference type="InterPro" id="IPR031982">
    <property type="entry name" value="PilE-like"/>
</dbReference>
<organism evidence="2 3">
    <name type="scientific">Enterovibrio norvegicus</name>
    <dbReference type="NCBI Taxonomy" id="188144"/>
    <lineage>
        <taxon>Bacteria</taxon>
        <taxon>Pseudomonadati</taxon>
        <taxon>Pseudomonadota</taxon>
        <taxon>Gammaproteobacteria</taxon>
        <taxon>Vibrionales</taxon>
        <taxon>Vibrionaceae</taxon>
        <taxon>Enterovibrio</taxon>
    </lineage>
</organism>
<evidence type="ECO:0000313" key="3">
    <source>
        <dbReference type="Proteomes" id="UP000235387"/>
    </source>
</evidence>
<dbReference type="EMBL" id="MDAL01000046">
    <property type="protein sequence ID" value="PMN89174.1"/>
    <property type="molecule type" value="Genomic_DNA"/>
</dbReference>
<protein>
    <submittedName>
        <fullName evidence="2">Prepilin-type N-terminal cleavage/methylation domain-containing protein</fullName>
    </submittedName>
</protein>
<dbReference type="InterPro" id="IPR045584">
    <property type="entry name" value="Pilin-like"/>
</dbReference>
<dbReference type="Pfam" id="PF16732">
    <property type="entry name" value="ComP_DUS"/>
    <property type="match status" value="1"/>
</dbReference>
<dbReference type="Pfam" id="PF07963">
    <property type="entry name" value="N_methyl"/>
    <property type="match status" value="1"/>
</dbReference>
<name>A0A2N7L675_9GAMM</name>
<dbReference type="SUPFAM" id="SSF54523">
    <property type="entry name" value="Pili subunits"/>
    <property type="match status" value="1"/>
</dbReference>